<dbReference type="Gene3D" id="1.25.10.10">
    <property type="entry name" value="Leucine-rich Repeat Variant"/>
    <property type="match status" value="1"/>
</dbReference>
<feature type="region of interest" description="Disordered" evidence="3">
    <location>
        <begin position="1"/>
        <end position="36"/>
    </location>
</feature>
<dbReference type="InterPro" id="IPR042201">
    <property type="entry name" value="FH2_Formin_sf"/>
</dbReference>
<dbReference type="SMART" id="SM00498">
    <property type="entry name" value="FH2"/>
    <property type="match status" value="1"/>
</dbReference>
<feature type="coiled-coil region" evidence="2">
    <location>
        <begin position="426"/>
        <end position="456"/>
    </location>
</feature>
<sequence length="1075" mass="119905">MGKKLFSRSADLTRPEDVRAGSAHSTPSHRGTRKLDVNVMRPDDIGGPMAASAPLTTEEMPPVPQRDVLEQQLTGVLESMNIPRPKRAEIMNQSDEKKWQLVWAQMKVKARYNPSHYLDSLIIHLDAAEKARRKNTKKKTPPGVEEPASILRGIEISLRTNPLSWVKDFINYQPTIDERNKDTKQRAGGLDILMEYFSSLENDERHSDDNYLCVLCLRALMNNATNAFLQQNIYLALPSRRPHSGAHARKRSQFGFNTVMAHPDTINQICLCLGSVDPFSTGSDELTAAEEGEQSRRYRTHILVLELLAAVCLVSKGHARILQAFDNFQRLHQEKQRFMSIMHLLRSERHHVAVMVACMAFVNVVVHCVPDMNYQVALQEEFSKMGLMSLIDDLAKSAAPDLQEQINAYQENFINVAELARDAEAHAMDLERISQLEEQLEDVKAELKEVSALRIEETTELKNEVSDLQGLLGTIRARLQEEKDRHAATQVQATQDVSSLKSDLQGARDRLVAVEQKLAEAESISASIARLNESQGKVDRSMLRDVGVNTDGDAVDVTSPPPAPGPPPAAPLPPPPPPPAPPPAPGSAFAVQDLNAGGNKRRVEVHAKLPMLNWTTLSQAQVADTIFKDLDDDKVLDEVDFSSFTEAFRLDTQGGDGASRDSHANNVVTTLRRKATHGPDTVLDLNRARNLAIAQRRVGTDVDAVIAGINRLDLKVVTAEKAELLRSEYMASDEEMSMLTERHDSGKPMAEVDVFLYHLNRVPRLRQKLMLLSYLDSCDEVLHSLSPAANKLETASRSLVESQRLRQLLSIVLAFGNYMNSQRRGGAYGFKLSVFTRLFDTRSRDRSQSVLNYVVAAAEEMYPDCLQFADELHCIDKAAGISIASLEQNLLGLERTAKAVSQELELDATHEALLHFRDTVLPQIHAARDDVERARAAFRRAVEFFAEDEKAEPYVFFKTFLQLDDQIKQAQEQNRRRAEAQARAAEEARQQAAEDAQRKEAMLRGDALQSLPVGGPRKATLQPRTSIDIRDEVADGDIDSLISGLKEQGYRRGGVKTQRGRDRGDAYGAARPWLK</sequence>
<dbReference type="Gene3D" id="1.20.58.2220">
    <property type="entry name" value="Formin, FH2 domain"/>
    <property type="match status" value="1"/>
</dbReference>
<dbReference type="PANTHER" id="PTHR45857">
    <property type="entry name" value="FORMIN-LIKE PROTEIN"/>
    <property type="match status" value="1"/>
</dbReference>
<feature type="domain" description="FH2" evidence="6">
    <location>
        <begin position="599"/>
        <end position="993"/>
    </location>
</feature>
<dbReference type="InterPro" id="IPR014768">
    <property type="entry name" value="GBD/FH3_dom"/>
</dbReference>
<feature type="domain" description="GBD/FH3" evidence="5">
    <location>
        <begin position="61"/>
        <end position="505"/>
    </location>
</feature>
<dbReference type="InParanoid" id="A9VC36"/>
<dbReference type="PROSITE" id="PS00018">
    <property type="entry name" value="EF_HAND_1"/>
    <property type="match status" value="1"/>
</dbReference>
<evidence type="ECO:0000256" key="2">
    <source>
        <dbReference type="SAM" id="Coils"/>
    </source>
</evidence>
<feature type="region of interest" description="Disordered" evidence="3">
    <location>
        <begin position="975"/>
        <end position="1000"/>
    </location>
</feature>
<dbReference type="EMBL" id="CH991579">
    <property type="protein sequence ID" value="EDQ84913.1"/>
    <property type="molecule type" value="Genomic_DNA"/>
</dbReference>
<dbReference type="FunCoup" id="A9VC36">
    <property type="interactions" value="1028"/>
</dbReference>
<evidence type="ECO:0000256" key="1">
    <source>
        <dbReference type="ARBA" id="ARBA00023449"/>
    </source>
</evidence>
<gene>
    <name evidence="7" type="ORF">MONBRDRAFT_34498</name>
</gene>
<evidence type="ECO:0000259" key="6">
    <source>
        <dbReference type="PROSITE" id="PS51444"/>
    </source>
</evidence>
<dbReference type="Proteomes" id="UP000001357">
    <property type="component" value="Unassembled WGS sequence"/>
</dbReference>
<protein>
    <recommendedName>
        <fullName evidence="9">Formin-like protein</fullName>
    </recommendedName>
</protein>
<dbReference type="GeneID" id="5895512"/>
<dbReference type="SMART" id="SM01139">
    <property type="entry name" value="Drf_FH3"/>
    <property type="match status" value="1"/>
</dbReference>
<dbReference type="InterPro" id="IPR018247">
    <property type="entry name" value="EF_Hand_1_Ca_BS"/>
</dbReference>
<dbReference type="GO" id="GO:0008360">
    <property type="term" value="P:regulation of cell shape"/>
    <property type="evidence" value="ECO:0000318"/>
    <property type="project" value="GO_Central"/>
</dbReference>
<dbReference type="InterPro" id="IPR011989">
    <property type="entry name" value="ARM-like"/>
</dbReference>
<dbReference type="InterPro" id="IPR016024">
    <property type="entry name" value="ARM-type_fold"/>
</dbReference>
<dbReference type="GO" id="GO:0051015">
    <property type="term" value="F:actin filament binding"/>
    <property type="evidence" value="ECO:0000318"/>
    <property type="project" value="GO_Central"/>
</dbReference>
<feature type="region of interest" description="Disordered" evidence="3">
    <location>
        <begin position="549"/>
        <end position="591"/>
    </location>
</feature>
<dbReference type="PROSITE" id="PS51444">
    <property type="entry name" value="FH2"/>
    <property type="match status" value="1"/>
</dbReference>
<evidence type="ECO:0000259" key="4">
    <source>
        <dbReference type="PROSITE" id="PS51231"/>
    </source>
</evidence>
<dbReference type="PANTHER" id="PTHR45857:SF4">
    <property type="entry name" value="FORMIN-LIKE PROTEIN"/>
    <property type="match status" value="1"/>
</dbReference>
<feature type="domain" description="DAD" evidence="4">
    <location>
        <begin position="1031"/>
        <end position="1062"/>
    </location>
</feature>
<feature type="compositionally biased region" description="Basic and acidic residues" evidence="3">
    <location>
        <begin position="975"/>
        <end position="989"/>
    </location>
</feature>
<reference evidence="7 8" key="1">
    <citation type="journal article" date="2008" name="Nature">
        <title>The genome of the choanoflagellate Monosiga brevicollis and the origin of metazoans.</title>
        <authorList>
            <consortium name="JGI Sequencing"/>
            <person name="King N."/>
            <person name="Westbrook M.J."/>
            <person name="Young S.L."/>
            <person name="Kuo A."/>
            <person name="Abedin M."/>
            <person name="Chapman J."/>
            <person name="Fairclough S."/>
            <person name="Hellsten U."/>
            <person name="Isogai Y."/>
            <person name="Letunic I."/>
            <person name="Marr M."/>
            <person name="Pincus D."/>
            <person name="Putnam N."/>
            <person name="Rokas A."/>
            <person name="Wright K.J."/>
            <person name="Zuzow R."/>
            <person name="Dirks W."/>
            <person name="Good M."/>
            <person name="Goodstein D."/>
            <person name="Lemons D."/>
            <person name="Li W."/>
            <person name="Lyons J.B."/>
            <person name="Morris A."/>
            <person name="Nichols S."/>
            <person name="Richter D.J."/>
            <person name="Salamov A."/>
            <person name="Bork P."/>
            <person name="Lim W.A."/>
            <person name="Manning G."/>
            <person name="Miller W.T."/>
            <person name="McGinnis W."/>
            <person name="Shapiro H."/>
            <person name="Tjian R."/>
            <person name="Grigoriev I.V."/>
            <person name="Rokhsar D."/>
        </authorList>
    </citation>
    <scope>NUCLEOTIDE SEQUENCE [LARGE SCALE GENOMIC DNA]</scope>
    <source>
        <strain evidence="8">MX1 / ATCC 50154</strain>
    </source>
</reference>
<comment type="similarity">
    <text evidence="1">Belongs to the formin homology family.</text>
</comment>
<dbReference type="SUPFAM" id="SSF48371">
    <property type="entry name" value="ARM repeat"/>
    <property type="match status" value="1"/>
</dbReference>
<dbReference type="InterPro" id="IPR015425">
    <property type="entry name" value="FH2_Formin"/>
</dbReference>
<accession>A9VC36</accession>
<evidence type="ECO:0000259" key="5">
    <source>
        <dbReference type="PROSITE" id="PS51232"/>
    </source>
</evidence>
<dbReference type="STRING" id="81824.A9VC36"/>
<dbReference type="SMART" id="SM01140">
    <property type="entry name" value="Drf_GBD"/>
    <property type="match status" value="1"/>
</dbReference>
<keyword evidence="8" id="KW-1185">Reference proteome</keyword>
<evidence type="ECO:0008006" key="9">
    <source>
        <dbReference type="Google" id="ProtNLM"/>
    </source>
</evidence>
<dbReference type="GO" id="GO:0031267">
    <property type="term" value="F:small GTPase binding"/>
    <property type="evidence" value="ECO:0007669"/>
    <property type="project" value="InterPro"/>
</dbReference>
<dbReference type="KEGG" id="mbr:MONBRDRAFT_34498"/>
<dbReference type="eggNOG" id="KOG1923">
    <property type="taxonomic scope" value="Eukaryota"/>
</dbReference>
<dbReference type="Pfam" id="PF06367">
    <property type="entry name" value="Drf_FH3"/>
    <property type="match status" value="1"/>
</dbReference>
<dbReference type="InterPro" id="IPR014767">
    <property type="entry name" value="DAD_dom"/>
</dbReference>
<dbReference type="PROSITE" id="PS51231">
    <property type="entry name" value="DAD"/>
    <property type="match status" value="1"/>
</dbReference>
<evidence type="ECO:0000256" key="3">
    <source>
        <dbReference type="SAM" id="MobiDB-lite"/>
    </source>
</evidence>
<dbReference type="PROSITE" id="PS51232">
    <property type="entry name" value="GBD_FH3"/>
    <property type="match status" value="1"/>
</dbReference>
<organism evidence="7 8">
    <name type="scientific">Monosiga brevicollis</name>
    <name type="common">Choanoflagellate</name>
    <dbReference type="NCBI Taxonomy" id="81824"/>
    <lineage>
        <taxon>Eukaryota</taxon>
        <taxon>Choanoflagellata</taxon>
        <taxon>Craspedida</taxon>
        <taxon>Salpingoecidae</taxon>
        <taxon>Monosiga</taxon>
    </lineage>
</organism>
<dbReference type="GO" id="GO:0005829">
    <property type="term" value="C:cytosol"/>
    <property type="evidence" value="ECO:0000318"/>
    <property type="project" value="GO_Central"/>
</dbReference>
<proteinExistence type="inferred from homology"/>
<dbReference type="OMA" id="MMPGFSP"/>
<name>A9VC36_MONBE</name>
<dbReference type="InterPro" id="IPR043592">
    <property type="entry name" value="FMNL_animal"/>
</dbReference>
<evidence type="ECO:0000313" key="8">
    <source>
        <dbReference type="Proteomes" id="UP000001357"/>
    </source>
</evidence>
<dbReference type="GO" id="GO:0016477">
    <property type="term" value="P:cell migration"/>
    <property type="evidence" value="ECO:0000318"/>
    <property type="project" value="GO_Central"/>
</dbReference>
<dbReference type="Pfam" id="PF06371">
    <property type="entry name" value="Drf_GBD"/>
    <property type="match status" value="1"/>
</dbReference>
<feature type="region of interest" description="Disordered" evidence="3">
    <location>
        <begin position="1007"/>
        <end position="1026"/>
    </location>
</feature>
<keyword evidence="2" id="KW-0175">Coiled coil</keyword>
<evidence type="ECO:0000313" key="7">
    <source>
        <dbReference type="EMBL" id="EDQ84913.1"/>
    </source>
</evidence>
<feature type="coiled-coil region" evidence="2">
    <location>
        <begin position="497"/>
        <end position="524"/>
    </location>
</feature>
<dbReference type="InterPro" id="IPR010473">
    <property type="entry name" value="GTPase-bd"/>
</dbReference>
<dbReference type="SUPFAM" id="SSF101447">
    <property type="entry name" value="Formin homology 2 domain (FH2 domain)"/>
    <property type="match status" value="1"/>
</dbReference>
<dbReference type="RefSeq" id="XP_001750254.1">
    <property type="nucleotide sequence ID" value="XM_001750202.1"/>
</dbReference>
<feature type="region of interest" description="Disordered" evidence="3">
    <location>
        <begin position="1050"/>
        <end position="1075"/>
    </location>
</feature>
<feature type="compositionally biased region" description="Pro residues" evidence="3">
    <location>
        <begin position="559"/>
        <end position="585"/>
    </location>
</feature>
<dbReference type="Pfam" id="PF02181">
    <property type="entry name" value="FH2"/>
    <property type="match status" value="1"/>
</dbReference>
<dbReference type="AlphaFoldDB" id="A9VC36"/>
<dbReference type="GO" id="GO:0030866">
    <property type="term" value="P:cortical actin cytoskeleton organization"/>
    <property type="evidence" value="ECO:0000318"/>
    <property type="project" value="GO_Central"/>
</dbReference>
<dbReference type="InterPro" id="IPR010472">
    <property type="entry name" value="FH3_dom"/>
</dbReference>